<dbReference type="PANTHER" id="PTHR22599">
    <property type="entry name" value="MPS ONE BINDER KINASE ACTIVATOR-LIKE MOB"/>
    <property type="match status" value="1"/>
</dbReference>
<dbReference type="EMBL" id="MCFC01000029">
    <property type="protein sequence ID" value="ORY28774.1"/>
    <property type="molecule type" value="Genomic_DNA"/>
</dbReference>
<dbReference type="STRING" id="71784.A0A1Y2B212"/>
<sequence>MSGFLNSIGRLRAPKRSPTTTPTGQTGFFDPLPSPGLEFTSPPTTTASSTLSGGPKPLYLCQPFIKAALVKGSFKTIVTPPKYVDVNEWVAINLFDFYHNLNHFYGALTDFCTLQNCPTMSAGPTLNFLWPDQNQRLVSLPAPTYIDFVMSWLQKLLDDENVFPTKSGRDFPSSFAYTAKHIYKHLFRIFAHLYHAHFEQIVHLSVEAHFNSLFAHFLAFGKEFDLLVVKDLMTPQGMGQGVSELGERWREMGILES</sequence>
<feature type="compositionally biased region" description="Low complexity" evidence="2">
    <location>
        <begin position="18"/>
        <end position="29"/>
    </location>
</feature>
<dbReference type="SMART" id="SM01388">
    <property type="entry name" value="Mob1_phocein"/>
    <property type="match status" value="1"/>
</dbReference>
<feature type="binding site" evidence="1">
    <location>
        <position position="117"/>
    </location>
    <ligand>
        <name>Zn(2+)</name>
        <dbReference type="ChEBI" id="CHEBI:29105"/>
    </ligand>
</feature>
<keyword evidence="1" id="KW-0862">Zinc</keyword>
<evidence type="ECO:0000313" key="3">
    <source>
        <dbReference type="EMBL" id="ORY28774.1"/>
    </source>
</evidence>
<protein>
    <submittedName>
        <fullName evidence="3">Maintenance of ploidy protein mob2</fullName>
    </submittedName>
</protein>
<dbReference type="InParanoid" id="A0A1Y2B212"/>
<dbReference type="InterPro" id="IPR005301">
    <property type="entry name" value="MOB_kinase_act_fam"/>
</dbReference>
<feature type="binding site" evidence="1">
    <location>
        <position position="192"/>
    </location>
    <ligand>
        <name>Zn(2+)</name>
        <dbReference type="ChEBI" id="CHEBI:29105"/>
    </ligand>
</feature>
<dbReference type="SUPFAM" id="SSF101152">
    <property type="entry name" value="Mob1/phocein"/>
    <property type="match status" value="1"/>
</dbReference>
<comment type="caution">
    <text evidence="3">The sequence shown here is derived from an EMBL/GenBank/DDBJ whole genome shotgun (WGS) entry which is preliminary data.</text>
</comment>
<keyword evidence="4" id="KW-1185">Reference proteome</keyword>
<organism evidence="3 4">
    <name type="scientific">Naematelia encephala</name>
    <dbReference type="NCBI Taxonomy" id="71784"/>
    <lineage>
        <taxon>Eukaryota</taxon>
        <taxon>Fungi</taxon>
        <taxon>Dikarya</taxon>
        <taxon>Basidiomycota</taxon>
        <taxon>Agaricomycotina</taxon>
        <taxon>Tremellomycetes</taxon>
        <taxon>Tremellales</taxon>
        <taxon>Naemateliaceae</taxon>
        <taxon>Naematelia</taxon>
    </lineage>
</organism>
<keyword evidence="1" id="KW-0479">Metal-binding</keyword>
<evidence type="ECO:0000313" key="4">
    <source>
        <dbReference type="Proteomes" id="UP000193986"/>
    </source>
</evidence>
<dbReference type="Pfam" id="PF03637">
    <property type="entry name" value="Mob1_phocein"/>
    <property type="match status" value="1"/>
</dbReference>
<reference evidence="3 4" key="1">
    <citation type="submission" date="2016-07" db="EMBL/GenBank/DDBJ databases">
        <title>Pervasive Adenine N6-methylation of Active Genes in Fungi.</title>
        <authorList>
            <consortium name="DOE Joint Genome Institute"/>
            <person name="Mondo S.J."/>
            <person name="Dannebaum R.O."/>
            <person name="Kuo R.C."/>
            <person name="Labutti K."/>
            <person name="Haridas S."/>
            <person name="Kuo A."/>
            <person name="Salamov A."/>
            <person name="Ahrendt S.R."/>
            <person name="Lipzen A."/>
            <person name="Sullivan W."/>
            <person name="Andreopoulos W.B."/>
            <person name="Clum A."/>
            <person name="Lindquist E."/>
            <person name="Daum C."/>
            <person name="Ramamoorthy G.K."/>
            <person name="Gryganskyi A."/>
            <person name="Culley D."/>
            <person name="Magnuson J.K."/>
            <person name="James T.Y."/>
            <person name="O'Malley M.A."/>
            <person name="Stajich J.E."/>
            <person name="Spatafora J.W."/>
            <person name="Visel A."/>
            <person name="Grigoriev I.V."/>
        </authorList>
    </citation>
    <scope>NUCLEOTIDE SEQUENCE [LARGE SCALE GENOMIC DNA]</scope>
    <source>
        <strain evidence="3 4">68-887.2</strain>
    </source>
</reference>
<name>A0A1Y2B212_9TREE</name>
<feature type="region of interest" description="Disordered" evidence="2">
    <location>
        <begin position="1"/>
        <end position="34"/>
    </location>
</feature>
<dbReference type="Proteomes" id="UP000193986">
    <property type="component" value="Unassembled WGS sequence"/>
</dbReference>
<gene>
    <name evidence="3" type="ORF">BCR39DRAFT_533780</name>
</gene>
<evidence type="ECO:0000256" key="1">
    <source>
        <dbReference type="PIRSR" id="PIRSR605301-1"/>
    </source>
</evidence>
<dbReference type="InterPro" id="IPR036703">
    <property type="entry name" value="MOB_kinase_act_sf"/>
</dbReference>
<feature type="binding site" evidence="1">
    <location>
        <position position="197"/>
    </location>
    <ligand>
        <name>Zn(2+)</name>
        <dbReference type="ChEBI" id="CHEBI:29105"/>
    </ligand>
</feature>
<evidence type="ECO:0000256" key="2">
    <source>
        <dbReference type="SAM" id="MobiDB-lite"/>
    </source>
</evidence>
<accession>A0A1Y2B212</accession>
<dbReference type="Gene3D" id="1.20.140.30">
    <property type="entry name" value="MOB kinase activator"/>
    <property type="match status" value="1"/>
</dbReference>
<dbReference type="FunCoup" id="A0A1Y2B212">
    <property type="interactions" value="86"/>
</dbReference>
<feature type="binding site" evidence="1">
    <location>
        <position position="112"/>
    </location>
    <ligand>
        <name>Zn(2+)</name>
        <dbReference type="ChEBI" id="CHEBI:29105"/>
    </ligand>
</feature>
<dbReference type="AlphaFoldDB" id="A0A1Y2B212"/>
<dbReference type="OrthoDB" id="8170117at2759"/>
<proteinExistence type="predicted"/>